<keyword evidence="8" id="KW-0624">Polysaccharide degradation</keyword>
<organism evidence="13 14">
    <name type="scientific">Daldinia eschscholtzii</name>
    <dbReference type="NCBI Taxonomy" id="292717"/>
    <lineage>
        <taxon>Eukaryota</taxon>
        <taxon>Fungi</taxon>
        <taxon>Dikarya</taxon>
        <taxon>Ascomycota</taxon>
        <taxon>Pezizomycotina</taxon>
        <taxon>Sordariomycetes</taxon>
        <taxon>Xylariomycetidae</taxon>
        <taxon>Xylariales</taxon>
        <taxon>Hypoxylaceae</taxon>
        <taxon>Daldinia</taxon>
    </lineage>
</organism>
<comment type="cofactor">
    <cofactor evidence="1">
        <name>Cu(2+)</name>
        <dbReference type="ChEBI" id="CHEBI:29036"/>
    </cofactor>
</comment>
<keyword evidence="6" id="KW-1015">Disulfide bond</keyword>
<gene>
    <name evidence="13" type="ORF">Daesc_001412</name>
</gene>
<evidence type="ECO:0000256" key="6">
    <source>
        <dbReference type="ARBA" id="ARBA00023157"/>
    </source>
</evidence>
<feature type="domain" description="Auxiliary Activity family 9 catalytic" evidence="12">
    <location>
        <begin position="84"/>
        <end position="287"/>
    </location>
</feature>
<dbReference type="Gene3D" id="2.70.50.70">
    <property type="match status" value="1"/>
</dbReference>
<comment type="caution">
    <text evidence="13">The sequence shown here is derived from an EMBL/GenBank/DDBJ whole genome shotgun (WGS) entry which is preliminary data.</text>
</comment>
<name>A0AAX6MVD7_9PEZI</name>
<evidence type="ECO:0000259" key="12">
    <source>
        <dbReference type="Pfam" id="PF03443"/>
    </source>
</evidence>
<evidence type="ECO:0000256" key="5">
    <source>
        <dbReference type="ARBA" id="ARBA00023001"/>
    </source>
</evidence>
<dbReference type="EC" id="1.14.99.56" evidence="11"/>
<reference evidence="13 14" key="1">
    <citation type="journal article" date="2024" name="Front Chem Biol">
        <title>Unveiling the potential of Daldinia eschscholtzii MFLUCC 19-0629 through bioactivity and bioinformatics studies for enhanced sustainable agriculture production.</title>
        <authorList>
            <person name="Brooks S."/>
            <person name="Weaver J.A."/>
            <person name="Klomchit A."/>
            <person name="Alharthi S.A."/>
            <person name="Onlamun T."/>
            <person name="Nurani R."/>
            <person name="Vong T.K."/>
            <person name="Alberti F."/>
            <person name="Greco C."/>
        </authorList>
    </citation>
    <scope>NUCLEOTIDE SEQUENCE [LARGE SCALE GENOMIC DNA]</scope>
    <source>
        <strain evidence="13">MFLUCC 19-0629</strain>
    </source>
</reference>
<comment type="catalytic activity">
    <reaction evidence="10">
        <text>[(1-&gt;4)-beta-D-glucosyl]n+m + reduced acceptor + O2 = 4-dehydro-beta-D-glucosyl-[(1-&gt;4)-beta-D-glucosyl]n-1 + [(1-&gt;4)-beta-D-glucosyl]m + acceptor + H2O.</text>
        <dbReference type="EC" id="1.14.99.56"/>
    </reaction>
</comment>
<comment type="subcellular location">
    <subcellularLocation>
        <location evidence="2">Secreted</location>
    </subcellularLocation>
</comment>
<evidence type="ECO:0000256" key="9">
    <source>
        <dbReference type="ARBA" id="ARBA00044502"/>
    </source>
</evidence>
<dbReference type="CDD" id="cd21175">
    <property type="entry name" value="LPMO_AA9"/>
    <property type="match status" value="1"/>
</dbReference>
<dbReference type="InterPro" id="IPR049892">
    <property type="entry name" value="AA9"/>
</dbReference>
<sequence length="302" mass="32689">MAHSYALGNYLLKLISNRRVGPGMNLAALQHDQHKYYRVSLIAKAYDYPSSALPSKASSSLTDSGVKMLFSLPLLVAPALVAAHGAVTSYEIGGKTYEGYQGFSPVPGAQIIQRQWPDYNPIMTVTDPKMTCNGGTSAPLAAEVAAGQNVTAFWKQWTHQQGPVMVWLYSCDGEFSACDGKGKKWFKIDEMGLWGNVLNSNNWGTAIVFKDLKWSSRIPKNLKPGNYLIRHELLALHQANTPQFYPECAQIKVTGSGTATPPANLLTSIPAYAAQSDPGIMVDIYQGGGTSYKAPGPAVWTG</sequence>
<dbReference type="PANTHER" id="PTHR33353">
    <property type="entry name" value="PUTATIVE (AFU_ORTHOLOGUE AFUA_1G12560)-RELATED"/>
    <property type="match status" value="1"/>
</dbReference>
<dbReference type="EMBL" id="JBANMG010000002">
    <property type="protein sequence ID" value="KAK6956141.1"/>
    <property type="molecule type" value="Genomic_DNA"/>
</dbReference>
<dbReference type="Proteomes" id="UP001369815">
    <property type="component" value="Unassembled WGS sequence"/>
</dbReference>
<dbReference type="Pfam" id="PF03443">
    <property type="entry name" value="AA9"/>
    <property type="match status" value="1"/>
</dbReference>
<comment type="similarity">
    <text evidence="9">Belongs to the polysaccharide monooxygenase AA9 family.</text>
</comment>
<keyword evidence="3" id="KW-0964">Secreted</keyword>
<evidence type="ECO:0000256" key="11">
    <source>
        <dbReference type="ARBA" id="ARBA00047174"/>
    </source>
</evidence>
<evidence type="ECO:0000256" key="3">
    <source>
        <dbReference type="ARBA" id="ARBA00022525"/>
    </source>
</evidence>
<dbReference type="AlphaFoldDB" id="A0AAX6MVD7"/>
<dbReference type="InterPro" id="IPR005103">
    <property type="entry name" value="AA9_LPMO"/>
</dbReference>
<evidence type="ECO:0000256" key="1">
    <source>
        <dbReference type="ARBA" id="ARBA00001973"/>
    </source>
</evidence>
<keyword evidence="7" id="KW-0119">Carbohydrate metabolism</keyword>
<keyword evidence="4" id="KW-0732">Signal</keyword>
<accession>A0AAX6MVD7</accession>
<evidence type="ECO:0000313" key="13">
    <source>
        <dbReference type="EMBL" id="KAK6956141.1"/>
    </source>
</evidence>
<dbReference type="PANTHER" id="PTHR33353:SF19">
    <property type="entry name" value="GLYCOSYLHYDROLASE FAMILY 61-8 PROTEIN"/>
    <property type="match status" value="1"/>
</dbReference>
<evidence type="ECO:0000256" key="7">
    <source>
        <dbReference type="ARBA" id="ARBA00023277"/>
    </source>
</evidence>
<proteinExistence type="inferred from homology"/>
<dbReference type="GO" id="GO:0005576">
    <property type="term" value="C:extracellular region"/>
    <property type="evidence" value="ECO:0007669"/>
    <property type="project" value="UniProtKB-SubCell"/>
</dbReference>
<keyword evidence="5" id="KW-0136">Cellulose degradation</keyword>
<evidence type="ECO:0000256" key="4">
    <source>
        <dbReference type="ARBA" id="ARBA00022729"/>
    </source>
</evidence>
<protein>
    <recommendedName>
        <fullName evidence="11">lytic cellulose monooxygenase (C4-dehydrogenating)</fullName>
        <ecNumber evidence="11">1.14.99.56</ecNumber>
    </recommendedName>
</protein>
<evidence type="ECO:0000256" key="10">
    <source>
        <dbReference type="ARBA" id="ARBA00045077"/>
    </source>
</evidence>
<evidence type="ECO:0000256" key="2">
    <source>
        <dbReference type="ARBA" id="ARBA00004613"/>
    </source>
</evidence>
<dbReference type="GO" id="GO:0030245">
    <property type="term" value="P:cellulose catabolic process"/>
    <property type="evidence" value="ECO:0007669"/>
    <property type="project" value="UniProtKB-KW"/>
</dbReference>
<evidence type="ECO:0000313" key="14">
    <source>
        <dbReference type="Proteomes" id="UP001369815"/>
    </source>
</evidence>
<evidence type="ECO:0000256" key="8">
    <source>
        <dbReference type="ARBA" id="ARBA00023326"/>
    </source>
</evidence>
<keyword evidence="14" id="KW-1185">Reference proteome</keyword>